<comment type="caution">
    <text evidence="3">The sequence shown here is derived from an EMBL/GenBank/DDBJ whole genome shotgun (WGS) entry which is preliminary data.</text>
</comment>
<gene>
    <name evidence="3" type="ORF">RB614_00950</name>
</gene>
<dbReference type="RefSeq" id="WP_308710359.1">
    <property type="nucleotide sequence ID" value="NZ_JAVHUY010000001.1"/>
</dbReference>
<dbReference type="SUPFAM" id="SSF52540">
    <property type="entry name" value="P-loop containing nucleoside triphosphate hydrolases"/>
    <property type="match status" value="1"/>
</dbReference>
<evidence type="ECO:0000256" key="1">
    <source>
        <dbReference type="SAM" id="MobiDB-lite"/>
    </source>
</evidence>
<dbReference type="InterPro" id="IPR051162">
    <property type="entry name" value="T4SS_component"/>
</dbReference>
<sequence>MTTAVLLLVVGLGLVSIVLAARWMDAASWRQTLVAVELHLPYGLTPDDVGRWLNTVAAATHPHRWSLLSYPPLVLEAVADHDGIRHLLLAPKRLRETVLSGLRAALPGVRLTDVPGYLDTRPALTVAAEAAQTNQRRQMAVDRAEATATAVLATLQPVDPGETIVVQWIITGAGTPPPIPSLARQQHDLPEWLAAEELTDGDAIRSARLKDKDAALYACLRVGVRADQLARAYAILGRVWGQHRGENAPGVLILRRWWLPMRWGVSRLSRLAVPVIGWPLLVSTREAAGLLPIPVGEVALPGIALGLARQLPPPPGMPTLGIQLGVSNYPDLRVPLRLTDADRLAHLHVLGPTGTGKSTLLANIILQDIAAGHGVVVIDPKSDLVASILDRVPEDRANDIIVADAASTVRPVGFNILRSAHDEQGRELVVDNVIHIWHEIYKDFWGPRSEDVLRGALLSLINTKGANGEPFTLIETPELLTANPFRKFVTEQDGVPAGLASFWSWYRGMIPAERIKVIGPILNKLRAATLRTPIRLMLGQAEGIDLDRVLAQRRVLLVPLSGGTLGAETAGLLGTMLLAALWQAVLGRVALPASERHTMLVHVDEAQSVLKLPVDLADMLAQARGLGVGFTLAHQHLGQIEDKQVKSALLGTVRSQIVFQAMRDDAATLAPSYAPRLTADDLMGLSRYEFAMRPLVDGQTLAPLTGTTLPLPPSIRDGAALAEASRQRHGRPRAEIEAALKARGRAPEDPEPKTAADGGKAKPAKGQPFGRRRKPGKPEGGES</sequence>
<dbReference type="CDD" id="cd01127">
    <property type="entry name" value="TrwB_TraG_TraD_VirD4"/>
    <property type="match status" value="2"/>
</dbReference>
<dbReference type="PANTHER" id="PTHR30121">
    <property type="entry name" value="UNCHARACTERIZED PROTEIN YJGR-RELATED"/>
    <property type="match status" value="1"/>
</dbReference>
<evidence type="ECO:0000259" key="2">
    <source>
        <dbReference type="Pfam" id="PF01935"/>
    </source>
</evidence>
<accession>A0ABU0Z7R8</accession>
<feature type="region of interest" description="Disordered" evidence="1">
    <location>
        <begin position="721"/>
        <end position="783"/>
    </location>
</feature>
<protein>
    <recommendedName>
        <fullName evidence="2">Helicase HerA central domain-containing protein</fullName>
    </recommendedName>
</protein>
<dbReference type="InterPro" id="IPR002789">
    <property type="entry name" value="HerA_central"/>
</dbReference>
<reference evidence="3 4" key="1">
    <citation type="submission" date="2023-08" db="EMBL/GenBank/DDBJ databases">
        <title>Phytohabitans sansha sp. nov., isolated from marine sediment.</title>
        <authorList>
            <person name="Zhao Y."/>
            <person name="Yi K."/>
        </authorList>
    </citation>
    <scope>NUCLEOTIDE SEQUENCE [LARGE SCALE GENOMIC DNA]</scope>
    <source>
        <strain evidence="3 4">ZYX-F-186</strain>
    </source>
</reference>
<dbReference type="Proteomes" id="UP001230908">
    <property type="component" value="Unassembled WGS sequence"/>
</dbReference>
<dbReference type="Gene3D" id="3.40.50.300">
    <property type="entry name" value="P-loop containing nucleotide triphosphate hydrolases"/>
    <property type="match status" value="2"/>
</dbReference>
<evidence type="ECO:0000313" key="4">
    <source>
        <dbReference type="Proteomes" id="UP001230908"/>
    </source>
</evidence>
<dbReference type="PANTHER" id="PTHR30121:SF11">
    <property type="entry name" value="AAA+ ATPASE DOMAIN-CONTAINING PROTEIN"/>
    <property type="match status" value="1"/>
</dbReference>
<evidence type="ECO:0000313" key="3">
    <source>
        <dbReference type="EMBL" id="MDQ7903088.1"/>
    </source>
</evidence>
<proteinExistence type="predicted"/>
<dbReference type="EMBL" id="JAVHUY010000001">
    <property type="protein sequence ID" value="MDQ7903088.1"/>
    <property type="molecule type" value="Genomic_DNA"/>
</dbReference>
<dbReference type="Pfam" id="PF01935">
    <property type="entry name" value="DUF87"/>
    <property type="match status" value="1"/>
</dbReference>
<feature type="domain" description="Helicase HerA central" evidence="2">
    <location>
        <begin position="332"/>
        <end position="383"/>
    </location>
</feature>
<keyword evidence="4" id="KW-1185">Reference proteome</keyword>
<feature type="compositionally biased region" description="Basic and acidic residues" evidence="1">
    <location>
        <begin position="732"/>
        <end position="754"/>
    </location>
</feature>
<organism evidence="3 4">
    <name type="scientific">Phytohabitans maris</name>
    <dbReference type="NCBI Taxonomy" id="3071409"/>
    <lineage>
        <taxon>Bacteria</taxon>
        <taxon>Bacillati</taxon>
        <taxon>Actinomycetota</taxon>
        <taxon>Actinomycetes</taxon>
        <taxon>Micromonosporales</taxon>
        <taxon>Micromonosporaceae</taxon>
    </lineage>
</organism>
<dbReference type="InterPro" id="IPR027417">
    <property type="entry name" value="P-loop_NTPase"/>
</dbReference>
<name>A0ABU0Z7R8_9ACTN</name>